<feature type="region of interest" description="Disordered" evidence="4">
    <location>
        <begin position="91"/>
        <end position="120"/>
    </location>
</feature>
<evidence type="ECO:0000256" key="1">
    <source>
        <dbReference type="ARBA" id="ARBA00022729"/>
    </source>
</evidence>
<sequence>KSEVPPEVMRPPPPPRGKVPKPRPGSGPGPQHDNRFPPLSRPDDVVNGECEYFTNSVCLQVPDYPMEAILKSIQNTPNKNAFEALRMDANTDFGDFNPQEEQKMERRQGDNSQQPQENNGYMCSSKVEVARPKRARATSGQWKYVVNTGDYTQTLRLEMCLKPQQSCSYLADNVKSECTQVYNYHRLLTWDQKSGLTMDIFKVPTCCSCHVHGLSYPFLPGKPLLGQTMSESVRVPSQPVEPVRHATPPPRLNYGESPENNFVVADDSPAIHRLPPPKQVLNRRPLGGLHNIPKRESLPPHRANPPSRGPSLAVADSEEQIRYSHPPYENLLRRTIARNYSELNDVRPQYHPVQPTLNQRHPELPIDSLLADNTFSFVTSVPDYRPARPMYQDPRFRSTTLATTPKRVVSYPSTTKRVVTYPSTTPVTSTTRRVVPQTAPPQQTSSSKRVNYSYHPIIDFFKTSVSADHLSEDKLNNAEWTPITDGPKMMPK</sequence>
<feature type="compositionally biased region" description="Low complexity" evidence="4">
    <location>
        <begin position="423"/>
        <end position="436"/>
    </location>
</feature>
<dbReference type="InterPro" id="IPR032104">
    <property type="entry name" value="Spaetzle"/>
</dbReference>
<keyword evidence="3" id="KW-0325">Glycoprotein</keyword>
<name>A0A1B6L8C2_9HEMI</name>
<dbReference type="SUPFAM" id="SSF57501">
    <property type="entry name" value="Cystine-knot cytokines"/>
    <property type="match status" value="1"/>
</dbReference>
<dbReference type="GO" id="GO:0005121">
    <property type="term" value="F:Toll binding"/>
    <property type="evidence" value="ECO:0007669"/>
    <property type="project" value="TreeGrafter"/>
</dbReference>
<accession>A0A1B6L8C2</accession>
<feature type="region of interest" description="Disordered" evidence="4">
    <location>
        <begin position="423"/>
        <end position="448"/>
    </location>
</feature>
<dbReference type="PANTHER" id="PTHR23199">
    <property type="entry name" value="NEUROTROPHIN 1-RELATED"/>
    <property type="match status" value="1"/>
</dbReference>
<dbReference type="GO" id="GO:0021556">
    <property type="term" value="P:central nervous system formation"/>
    <property type="evidence" value="ECO:0007669"/>
    <property type="project" value="TreeGrafter"/>
</dbReference>
<dbReference type="EMBL" id="GEBQ01020018">
    <property type="protein sequence ID" value="JAT19959.1"/>
    <property type="molecule type" value="Transcribed_RNA"/>
</dbReference>
<proteinExistence type="predicted"/>
<dbReference type="InterPro" id="IPR052444">
    <property type="entry name" value="Spz/Toll_ligand-like"/>
</dbReference>
<keyword evidence="1" id="KW-0732">Signal</keyword>
<dbReference type="PANTHER" id="PTHR23199:SF12">
    <property type="entry name" value="NEUROTROPHIN 1-RELATED"/>
    <property type="match status" value="1"/>
</dbReference>
<protein>
    <recommendedName>
        <fullName evidence="5">Spaetzle domain-containing protein</fullName>
    </recommendedName>
</protein>
<feature type="non-terminal residue" evidence="6">
    <location>
        <position position="1"/>
    </location>
</feature>
<feature type="region of interest" description="Disordered" evidence="4">
    <location>
        <begin position="235"/>
        <end position="316"/>
    </location>
</feature>
<evidence type="ECO:0000256" key="4">
    <source>
        <dbReference type="SAM" id="MobiDB-lite"/>
    </source>
</evidence>
<evidence type="ECO:0000259" key="5">
    <source>
        <dbReference type="Pfam" id="PF16077"/>
    </source>
</evidence>
<feature type="domain" description="Spaetzle" evidence="5">
    <location>
        <begin position="121"/>
        <end position="211"/>
    </location>
</feature>
<reference evidence="6" key="1">
    <citation type="submission" date="2015-11" db="EMBL/GenBank/DDBJ databases">
        <title>De novo transcriptome assembly of four potential Pierce s Disease insect vectors from Arizona vineyards.</title>
        <authorList>
            <person name="Tassone E.E."/>
        </authorList>
    </citation>
    <scope>NUCLEOTIDE SEQUENCE</scope>
</reference>
<dbReference type="InterPro" id="IPR029034">
    <property type="entry name" value="Cystine-knot_cytokine"/>
</dbReference>
<evidence type="ECO:0000256" key="3">
    <source>
        <dbReference type="ARBA" id="ARBA00023180"/>
    </source>
</evidence>
<dbReference type="Gene3D" id="2.10.90.10">
    <property type="entry name" value="Cystine-knot cytokines"/>
    <property type="match status" value="1"/>
</dbReference>
<organism evidence="6">
    <name type="scientific">Graphocephala atropunctata</name>
    <dbReference type="NCBI Taxonomy" id="36148"/>
    <lineage>
        <taxon>Eukaryota</taxon>
        <taxon>Metazoa</taxon>
        <taxon>Ecdysozoa</taxon>
        <taxon>Arthropoda</taxon>
        <taxon>Hexapoda</taxon>
        <taxon>Insecta</taxon>
        <taxon>Pterygota</taxon>
        <taxon>Neoptera</taxon>
        <taxon>Paraneoptera</taxon>
        <taxon>Hemiptera</taxon>
        <taxon>Auchenorrhyncha</taxon>
        <taxon>Membracoidea</taxon>
        <taxon>Cicadellidae</taxon>
        <taxon>Cicadellinae</taxon>
        <taxon>Cicadellini</taxon>
        <taxon>Graphocephala</taxon>
    </lineage>
</organism>
<gene>
    <name evidence="6" type="ORF">g.6127</name>
</gene>
<evidence type="ECO:0000256" key="2">
    <source>
        <dbReference type="ARBA" id="ARBA00023157"/>
    </source>
</evidence>
<feature type="compositionally biased region" description="Basic and acidic residues" evidence="4">
    <location>
        <begin position="100"/>
        <end position="109"/>
    </location>
</feature>
<dbReference type="GO" id="GO:0008083">
    <property type="term" value="F:growth factor activity"/>
    <property type="evidence" value="ECO:0007669"/>
    <property type="project" value="TreeGrafter"/>
</dbReference>
<dbReference type="AlphaFoldDB" id="A0A1B6L8C2"/>
<feature type="compositionally biased region" description="Polar residues" evidence="4">
    <location>
        <begin position="110"/>
        <end position="120"/>
    </location>
</feature>
<evidence type="ECO:0000313" key="6">
    <source>
        <dbReference type="EMBL" id="JAT19959.1"/>
    </source>
</evidence>
<dbReference type="GO" id="GO:0045087">
    <property type="term" value="P:innate immune response"/>
    <property type="evidence" value="ECO:0007669"/>
    <property type="project" value="TreeGrafter"/>
</dbReference>
<feature type="compositionally biased region" description="Pro residues" evidence="4">
    <location>
        <begin position="8"/>
        <end position="27"/>
    </location>
</feature>
<dbReference type="GO" id="GO:0005615">
    <property type="term" value="C:extracellular space"/>
    <property type="evidence" value="ECO:0007669"/>
    <property type="project" value="UniProtKB-ARBA"/>
</dbReference>
<feature type="region of interest" description="Disordered" evidence="4">
    <location>
        <begin position="1"/>
        <end position="43"/>
    </location>
</feature>
<dbReference type="Pfam" id="PF16077">
    <property type="entry name" value="Spaetzle"/>
    <property type="match status" value="1"/>
</dbReference>
<keyword evidence="2" id="KW-1015">Disulfide bond</keyword>